<dbReference type="GO" id="GO:0009505">
    <property type="term" value="C:plant-type cell wall"/>
    <property type="evidence" value="ECO:0000318"/>
    <property type="project" value="GO_Central"/>
</dbReference>
<comment type="function">
    <text evidence="2">Removal of H(2)O(2), oxidation of toxic reductants, biosynthesis and degradation of lignin, suberization, auxin catabolism, response to environmental stresses such as wounding, pathogen attack and oxidative stress. These functions might be dependent on each isozyme/isoform in each plant tissue.</text>
</comment>
<keyword evidence="12 16" id="KW-1015">Disulfide bond</keyword>
<dbReference type="OMA" id="YERGHTI"/>
<protein>
    <recommendedName>
        <fullName evidence="3">peroxidase</fullName>
        <ecNumber evidence="3">1.11.1.7</ecNumber>
    </recommendedName>
</protein>
<dbReference type="SMR" id="A0A0R0EVL7"/>
<reference evidence="19" key="3">
    <citation type="submission" date="2018-07" db="EMBL/GenBank/DDBJ databases">
        <title>WGS assembly of Glycine max.</title>
        <authorList>
            <person name="Schmutz J."/>
            <person name="Cannon S."/>
            <person name="Schlueter J."/>
            <person name="Ma J."/>
            <person name="Mitros T."/>
            <person name="Nelson W."/>
            <person name="Hyten D."/>
            <person name="Song Q."/>
            <person name="Thelen J."/>
            <person name="Cheng J."/>
            <person name="Xu D."/>
            <person name="Hellsten U."/>
            <person name="May G."/>
            <person name="Yu Y."/>
            <person name="Sakurai T."/>
            <person name="Umezawa T."/>
            <person name="Bhattacharyya M."/>
            <person name="Sandhu D."/>
            <person name="Valliyodan B."/>
            <person name="Lindquist E."/>
            <person name="Peto M."/>
            <person name="Grant D."/>
            <person name="Shu S."/>
            <person name="Goodstein D."/>
            <person name="Barry K."/>
            <person name="Futrell-Griggs M."/>
            <person name="Abernathy B."/>
            <person name="Du J."/>
            <person name="Tian Z."/>
            <person name="Zhu L."/>
            <person name="Gill N."/>
            <person name="Joshi T."/>
            <person name="Libault M."/>
            <person name="Sethuraman A."/>
            <person name="Zhang X."/>
            <person name="Shinozaki K."/>
            <person name="Nguyen H."/>
            <person name="Wing R."/>
            <person name="Cregan P."/>
            <person name="Specht J."/>
            <person name="Grimwood J."/>
            <person name="Rokhsar D."/>
            <person name="Stacey G."/>
            <person name="Shoemaker R."/>
            <person name="Jackson S."/>
        </authorList>
    </citation>
    <scope>NUCLEOTIDE SEQUENCE</scope>
    <source>
        <tissue evidence="19">Callus</tissue>
    </source>
</reference>
<evidence type="ECO:0000256" key="7">
    <source>
        <dbReference type="ARBA" id="ARBA00022723"/>
    </source>
</evidence>
<evidence type="ECO:0000256" key="3">
    <source>
        <dbReference type="ARBA" id="ARBA00012313"/>
    </source>
</evidence>
<comment type="catalytic activity">
    <reaction evidence="1">
        <text>2 a phenolic donor + H2O2 = 2 a phenolic radical donor + 2 H2O</text>
        <dbReference type="Rhea" id="RHEA:56136"/>
        <dbReference type="ChEBI" id="CHEBI:15377"/>
        <dbReference type="ChEBI" id="CHEBI:16240"/>
        <dbReference type="ChEBI" id="CHEBI:139520"/>
        <dbReference type="ChEBI" id="CHEBI:139521"/>
        <dbReference type="EC" id="1.11.1.7"/>
    </reaction>
</comment>
<evidence type="ECO:0000256" key="1">
    <source>
        <dbReference type="ARBA" id="ARBA00000189"/>
    </source>
</evidence>
<evidence type="ECO:0000256" key="11">
    <source>
        <dbReference type="ARBA" id="ARBA00023004"/>
    </source>
</evidence>
<comment type="cofactor">
    <cofactor evidence="15">
        <name>heme b</name>
        <dbReference type="ChEBI" id="CHEBI:60344"/>
    </cofactor>
    <text evidence="15">Binds 1 heme b (iron(II)-protoporphyrin IX) group per subunit.</text>
</comment>
<feature type="disulfide bond" evidence="16">
    <location>
        <begin position="65"/>
        <end position="90"/>
    </location>
</feature>
<name>A0A0R0EVL7_SOYBN</name>
<dbReference type="GO" id="GO:0140825">
    <property type="term" value="F:lactoperoxidase activity"/>
    <property type="evidence" value="ECO:0007669"/>
    <property type="project" value="UniProtKB-EC"/>
</dbReference>
<keyword evidence="4" id="KW-0964">Secreted</keyword>
<reference evidence="19 20" key="1">
    <citation type="journal article" date="2010" name="Nature">
        <title>Genome sequence of the palaeopolyploid soybean.</title>
        <authorList>
            <person name="Schmutz J."/>
            <person name="Cannon S.B."/>
            <person name="Schlueter J."/>
            <person name="Ma J."/>
            <person name="Mitros T."/>
            <person name="Nelson W."/>
            <person name="Hyten D.L."/>
            <person name="Song Q."/>
            <person name="Thelen J.J."/>
            <person name="Cheng J."/>
            <person name="Xu D."/>
            <person name="Hellsten U."/>
            <person name="May G.D."/>
            <person name="Yu Y."/>
            <person name="Sakurai T."/>
            <person name="Umezawa T."/>
            <person name="Bhattacharyya M.K."/>
            <person name="Sandhu D."/>
            <person name="Valliyodan B."/>
            <person name="Lindquist E."/>
            <person name="Peto M."/>
            <person name="Grant D."/>
            <person name="Shu S."/>
            <person name="Goodstein D."/>
            <person name="Barry K."/>
            <person name="Futrell-Griggs M."/>
            <person name="Abernathy B."/>
            <person name="Du J."/>
            <person name="Tian Z."/>
            <person name="Zhu L."/>
            <person name="Gill N."/>
            <person name="Joshi T."/>
            <person name="Libault M."/>
            <person name="Sethuraman A."/>
            <person name="Zhang X.-C."/>
            <person name="Shinozaki K."/>
            <person name="Nguyen H.T."/>
            <person name="Wing R.A."/>
            <person name="Cregan P."/>
            <person name="Specht J."/>
            <person name="Grimwood J."/>
            <person name="Rokhsar D."/>
            <person name="Stacey G."/>
            <person name="Shoemaker R.C."/>
            <person name="Jackson S.A."/>
        </authorList>
    </citation>
    <scope>NUCLEOTIDE SEQUENCE [LARGE SCALE GENOMIC DNA]</scope>
    <source>
        <strain evidence="20">cv. Williams 82</strain>
        <tissue evidence="19">Callus</tissue>
    </source>
</reference>
<dbReference type="InParanoid" id="A0A0R0EVL7"/>
<feature type="disulfide bond" evidence="16">
    <location>
        <begin position="40"/>
        <end position="179"/>
    </location>
</feature>
<evidence type="ECO:0000256" key="6">
    <source>
        <dbReference type="ARBA" id="ARBA00022617"/>
    </source>
</evidence>
<keyword evidence="13" id="KW-0325">Glycoprotein</keyword>
<keyword evidence="7 15" id="KW-0479">Metal-binding</keyword>
<evidence type="ECO:0000256" key="13">
    <source>
        <dbReference type="ARBA" id="ARBA00023180"/>
    </source>
</evidence>
<evidence type="ECO:0000256" key="15">
    <source>
        <dbReference type="PIRSR" id="PIRSR600823-3"/>
    </source>
</evidence>
<keyword evidence="21" id="KW-1185">Reference proteome</keyword>
<evidence type="ECO:0000256" key="16">
    <source>
        <dbReference type="PIRSR" id="PIRSR600823-5"/>
    </source>
</evidence>
<dbReference type="EnsemblPlants" id="KRG97653">
    <property type="protein sequence ID" value="KRG97653"/>
    <property type="gene ID" value="GLYMA_18G021800"/>
</dbReference>
<accession>A0A0R0EVL7</accession>
<dbReference type="Gramene" id="KRG97653">
    <property type="protein sequence ID" value="KRG97653"/>
    <property type="gene ID" value="GLYMA_18G021800"/>
</dbReference>
<sequence>MTKRKGEKTAAPNNNSVRGFNVIDDIKTKVEKACPQVVSCADILALAARDSVVYERGHTIGLARCVTFRDHIYNDSDIDASFAKSLQSKCPRSGNDDLLEPLDLQTPTHFDNLYFQNLLDKKGLLHSDQKLFNGDSTNKLVKKYATNTAAFFKDFAKGMVKMSNIKPLTGSEGQIRINCRKVN</sequence>
<evidence type="ECO:0000313" key="21">
    <source>
        <dbReference type="Proteomes" id="UP000008827"/>
    </source>
</evidence>
<evidence type="ECO:0000313" key="20">
    <source>
        <dbReference type="EnsemblPlants" id="KRG97653"/>
    </source>
</evidence>
<dbReference type="EC" id="1.11.1.7" evidence="3"/>
<dbReference type="PANTHER" id="PTHR31388:SF264">
    <property type="entry name" value="PEROXIDASE 59"/>
    <property type="match status" value="1"/>
</dbReference>
<dbReference type="PANTHER" id="PTHR31388">
    <property type="entry name" value="PEROXIDASE 72-RELATED"/>
    <property type="match status" value="1"/>
</dbReference>
<dbReference type="Proteomes" id="UP000008827">
    <property type="component" value="Chromosome 18"/>
</dbReference>
<dbReference type="PRINTS" id="PR00461">
    <property type="entry name" value="PLPEROXIDASE"/>
</dbReference>
<gene>
    <name evidence="19" type="ORF">GLYMA_18G021800</name>
</gene>
<dbReference type="STRING" id="3847.A0A0R0EVL7"/>
<keyword evidence="10" id="KW-0560">Oxidoreductase</keyword>
<evidence type="ECO:0000256" key="5">
    <source>
        <dbReference type="ARBA" id="ARBA00022559"/>
    </source>
</evidence>
<evidence type="ECO:0000256" key="10">
    <source>
        <dbReference type="ARBA" id="ARBA00023002"/>
    </source>
</evidence>
<proteinExistence type="inferred from homology"/>
<evidence type="ECO:0000256" key="12">
    <source>
        <dbReference type="ARBA" id="ARBA00023157"/>
    </source>
</evidence>
<reference evidence="20" key="2">
    <citation type="submission" date="2018-02" db="UniProtKB">
        <authorList>
            <consortium name="EnsemblPlants"/>
        </authorList>
    </citation>
    <scope>IDENTIFICATION</scope>
    <source>
        <strain evidence="20">Williams 82</strain>
    </source>
</reference>
<feature type="binding site" evidence="15">
    <location>
        <position position="7"/>
    </location>
    <ligand>
        <name>Ca(2+)</name>
        <dbReference type="ChEBI" id="CHEBI:29108"/>
        <label>1</label>
    </ligand>
</feature>
<evidence type="ECO:0000256" key="2">
    <source>
        <dbReference type="ARBA" id="ARBA00002322"/>
    </source>
</evidence>
<dbReference type="GO" id="GO:0006979">
    <property type="term" value="P:response to oxidative stress"/>
    <property type="evidence" value="ECO:0007669"/>
    <property type="project" value="InterPro"/>
</dbReference>
<evidence type="ECO:0000256" key="4">
    <source>
        <dbReference type="ARBA" id="ARBA00022525"/>
    </source>
</evidence>
<evidence type="ECO:0000259" key="18">
    <source>
        <dbReference type="PROSITE" id="PS50873"/>
    </source>
</evidence>
<feature type="binding site" evidence="15">
    <location>
        <position position="106"/>
    </location>
    <ligand>
        <name>Ca(2+)</name>
        <dbReference type="ChEBI" id="CHEBI:29108"/>
        <label>2</label>
    </ligand>
</feature>
<keyword evidence="5" id="KW-0575">Peroxidase</keyword>
<dbReference type="PaxDb" id="3847-GLYMA18G02520.1"/>
<keyword evidence="14" id="KW-0376">Hydrogen peroxide</keyword>
<dbReference type="GO" id="GO:0046872">
    <property type="term" value="F:metal ion binding"/>
    <property type="evidence" value="ECO:0007669"/>
    <property type="project" value="UniProtKB-KW"/>
</dbReference>
<keyword evidence="9 15" id="KW-0106">Calcium</keyword>
<dbReference type="Pfam" id="PF00141">
    <property type="entry name" value="peroxidase"/>
    <property type="match status" value="2"/>
</dbReference>
<dbReference type="FunFam" id="1.10.420.10:FF:000006">
    <property type="entry name" value="Peroxidase"/>
    <property type="match status" value="1"/>
</dbReference>
<evidence type="ECO:0000256" key="14">
    <source>
        <dbReference type="ARBA" id="ARBA00023324"/>
    </source>
</evidence>
<comment type="cofactor">
    <cofactor evidence="15">
        <name>Ca(2+)</name>
        <dbReference type="ChEBI" id="CHEBI:29108"/>
    </cofactor>
    <text evidence="15">Binds 2 calcium ions per subunit.</text>
</comment>
<feature type="binding site" evidence="15">
    <location>
        <position position="103"/>
    </location>
    <ligand>
        <name>Ca(2+)</name>
        <dbReference type="ChEBI" id="CHEBI:29108"/>
        <label>2</label>
    </ligand>
</feature>
<feature type="binding site" evidence="15">
    <location>
        <position position="111"/>
    </location>
    <ligand>
        <name>Ca(2+)</name>
        <dbReference type="ChEBI" id="CHEBI:29108"/>
        <label>2</label>
    </ligand>
</feature>
<dbReference type="AlphaFoldDB" id="A0A0R0EVL7"/>
<dbReference type="EMBL" id="CM000851">
    <property type="protein sequence ID" value="KRG97653.1"/>
    <property type="molecule type" value="Genomic_DNA"/>
</dbReference>
<keyword evidence="6" id="KW-0349">Heme</keyword>
<dbReference type="PRINTS" id="PR00458">
    <property type="entry name" value="PEROXIDASE"/>
</dbReference>
<dbReference type="InterPro" id="IPR002016">
    <property type="entry name" value="Haem_peroxidase"/>
</dbReference>
<evidence type="ECO:0000256" key="9">
    <source>
        <dbReference type="ARBA" id="ARBA00022837"/>
    </source>
</evidence>
<dbReference type="SUPFAM" id="SSF48113">
    <property type="entry name" value="Heme-dependent peroxidases"/>
    <property type="match status" value="1"/>
</dbReference>
<dbReference type="GO" id="GO:0004601">
    <property type="term" value="F:peroxidase activity"/>
    <property type="evidence" value="ECO:0000318"/>
    <property type="project" value="GO_Central"/>
</dbReference>
<dbReference type="GO" id="GO:0020037">
    <property type="term" value="F:heme binding"/>
    <property type="evidence" value="ECO:0007669"/>
    <property type="project" value="InterPro"/>
</dbReference>
<dbReference type="PROSITE" id="PS50873">
    <property type="entry name" value="PEROXIDASE_4"/>
    <property type="match status" value="1"/>
</dbReference>
<evidence type="ECO:0000313" key="19">
    <source>
        <dbReference type="EMBL" id="KRG97653.1"/>
    </source>
</evidence>
<feature type="binding site" evidence="15">
    <location>
        <position position="59"/>
    </location>
    <ligand>
        <name>Ca(2+)</name>
        <dbReference type="ChEBI" id="CHEBI:29108"/>
        <label>2</label>
    </ligand>
</feature>
<keyword evidence="8" id="KW-0732">Signal</keyword>
<dbReference type="InterPro" id="IPR010255">
    <property type="entry name" value="Haem_peroxidase_sf"/>
</dbReference>
<comment type="similarity">
    <text evidence="17">Belongs to the peroxidase family.</text>
</comment>
<evidence type="ECO:0000256" key="8">
    <source>
        <dbReference type="ARBA" id="ARBA00022729"/>
    </source>
</evidence>
<feature type="domain" description="Plant heme peroxidase family profile" evidence="18">
    <location>
        <begin position="1"/>
        <end position="183"/>
    </location>
</feature>
<dbReference type="OrthoDB" id="2113341at2759"/>
<keyword evidence="11 15" id="KW-0408">Iron</keyword>
<dbReference type="InterPro" id="IPR000823">
    <property type="entry name" value="Peroxidase_pln"/>
</dbReference>
<feature type="binding site" description="axial binding residue" evidence="15">
    <location>
        <position position="58"/>
    </location>
    <ligand>
        <name>heme b</name>
        <dbReference type="ChEBI" id="CHEBI:60344"/>
    </ligand>
    <ligandPart>
        <name>Fe</name>
        <dbReference type="ChEBI" id="CHEBI:18248"/>
    </ligandPart>
</feature>
<dbReference type="GO" id="GO:0042744">
    <property type="term" value="P:hydrogen peroxide catabolic process"/>
    <property type="evidence" value="ECO:0007669"/>
    <property type="project" value="UniProtKB-KW"/>
</dbReference>
<evidence type="ECO:0000256" key="17">
    <source>
        <dbReference type="RuleBase" id="RU004241"/>
    </source>
</evidence>
<organism evidence="19">
    <name type="scientific">Glycine max</name>
    <name type="common">Soybean</name>
    <name type="synonym">Glycine hispida</name>
    <dbReference type="NCBI Taxonomy" id="3847"/>
    <lineage>
        <taxon>Eukaryota</taxon>
        <taxon>Viridiplantae</taxon>
        <taxon>Streptophyta</taxon>
        <taxon>Embryophyta</taxon>
        <taxon>Tracheophyta</taxon>
        <taxon>Spermatophyta</taxon>
        <taxon>Magnoliopsida</taxon>
        <taxon>eudicotyledons</taxon>
        <taxon>Gunneridae</taxon>
        <taxon>Pentapetalae</taxon>
        <taxon>rosids</taxon>
        <taxon>fabids</taxon>
        <taxon>Fabales</taxon>
        <taxon>Fabaceae</taxon>
        <taxon>Papilionoideae</taxon>
        <taxon>50 kb inversion clade</taxon>
        <taxon>NPAAA clade</taxon>
        <taxon>indigoferoid/millettioid clade</taxon>
        <taxon>Phaseoleae</taxon>
        <taxon>Glycine</taxon>
        <taxon>Glycine subgen. Soja</taxon>
    </lineage>
</organism>
<dbReference type="Gene3D" id="1.10.420.10">
    <property type="entry name" value="Peroxidase, domain 2"/>
    <property type="match status" value="1"/>
</dbReference>